<reference evidence="1 2" key="1">
    <citation type="submission" date="2018-03" db="EMBL/GenBank/DDBJ databases">
        <title>Alkalicoccus saliphilus sp. nov., isolated from a mineral pool.</title>
        <authorList>
            <person name="Zhao B."/>
        </authorList>
    </citation>
    <scope>NUCLEOTIDE SEQUENCE [LARGE SCALE GENOMIC DNA]</scope>
    <source>
        <strain evidence="1 2">6AG</strain>
    </source>
</reference>
<accession>A0A2T4UA63</accession>
<proteinExistence type="predicted"/>
<evidence type="ECO:0000313" key="1">
    <source>
        <dbReference type="EMBL" id="PTL40283.1"/>
    </source>
</evidence>
<dbReference type="RefSeq" id="WP_107583461.1">
    <property type="nucleotide sequence ID" value="NZ_PZJJ01000002.1"/>
</dbReference>
<keyword evidence="2" id="KW-1185">Reference proteome</keyword>
<gene>
    <name evidence="1" type="ORF">C6Y45_02570</name>
</gene>
<organism evidence="1 2">
    <name type="scientific">Alkalicoccus saliphilus</name>
    <dbReference type="NCBI Taxonomy" id="200989"/>
    <lineage>
        <taxon>Bacteria</taxon>
        <taxon>Bacillati</taxon>
        <taxon>Bacillota</taxon>
        <taxon>Bacilli</taxon>
        <taxon>Bacillales</taxon>
        <taxon>Bacillaceae</taxon>
        <taxon>Alkalicoccus</taxon>
    </lineage>
</organism>
<dbReference type="Proteomes" id="UP000240509">
    <property type="component" value="Unassembled WGS sequence"/>
</dbReference>
<protein>
    <submittedName>
        <fullName evidence="1">Uncharacterized protein</fullName>
    </submittedName>
</protein>
<comment type="caution">
    <text evidence="1">The sequence shown here is derived from an EMBL/GenBank/DDBJ whole genome shotgun (WGS) entry which is preliminary data.</text>
</comment>
<dbReference type="EMBL" id="PZJJ01000002">
    <property type="protein sequence ID" value="PTL40283.1"/>
    <property type="molecule type" value="Genomic_DNA"/>
</dbReference>
<dbReference type="OrthoDB" id="2921822at2"/>
<dbReference type="AlphaFoldDB" id="A0A2T4UA63"/>
<evidence type="ECO:0000313" key="2">
    <source>
        <dbReference type="Proteomes" id="UP000240509"/>
    </source>
</evidence>
<name>A0A2T4UA63_9BACI</name>
<sequence>MTAMNWRDRLIEQNWLQPFLPNYMRPLNEPAMTNEHTKEFVFEAEEFISDLAALVELPRMNKTFKRSIQGFTYKIKIKPKKIQVEMIDTQKSSASLKKRVFITIYRQHIKEISGQGKIMDATIYYQKEGRTHVRSIRRHPVFQPLFYHIHRLDMSISGQQLPDQIQPSSMAEQTPHIPAEQEAEALLEALKDVKKRFSEVREASDLLQQMIPPMEKTAEEYALLDVEEKHDLKRMVLHDIPNLLQTYVSLSSEQKKDSRDRMLQSLDNMYSIIKKQAEDLQATRMERMNHLLQLNELRYSPDYQNNQMKTSTMMKKHQKQIDEQ</sequence>